<dbReference type="EMBL" id="CM023487">
    <property type="protein sequence ID" value="KAH6926552.1"/>
    <property type="molecule type" value="Genomic_DNA"/>
</dbReference>
<proteinExistence type="predicted"/>
<protein>
    <submittedName>
        <fullName evidence="1">Uncharacterized protein</fullName>
    </submittedName>
</protein>
<dbReference type="Proteomes" id="UP000821845">
    <property type="component" value="Chromosome 7"/>
</dbReference>
<evidence type="ECO:0000313" key="1">
    <source>
        <dbReference type="EMBL" id="KAH6926552.1"/>
    </source>
</evidence>
<comment type="caution">
    <text evidence="1">The sequence shown here is derived from an EMBL/GenBank/DDBJ whole genome shotgun (WGS) entry which is preliminary data.</text>
</comment>
<name>A0ACB7RUD1_HYAAI</name>
<reference evidence="1" key="1">
    <citation type="submission" date="2020-05" db="EMBL/GenBank/DDBJ databases">
        <title>Large-scale comparative analyses of tick genomes elucidate their genetic diversity and vector capacities.</title>
        <authorList>
            <person name="Jia N."/>
            <person name="Wang J."/>
            <person name="Shi W."/>
            <person name="Du L."/>
            <person name="Sun Y."/>
            <person name="Zhan W."/>
            <person name="Jiang J."/>
            <person name="Wang Q."/>
            <person name="Zhang B."/>
            <person name="Ji P."/>
            <person name="Sakyi L.B."/>
            <person name="Cui X."/>
            <person name="Yuan T."/>
            <person name="Jiang B."/>
            <person name="Yang W."/>
            <person name="Lam T.T.-Y."/>
            <person name="Chang Q."/>
            <person name="Ding S."/>
            <person name="Wang X."/>
            <person name="Zhu J."/>
            <person name="Ruan X."/>
            <person name="Zhao L."/>
            <person name="Wei J."/>
            <person name="Que T."/>
            <person name="Du C."/>
            <person name="Cheng J."/>
            <person name="Dai P."/>
            <person name="Han X."/>
            <person name="Huang E."/>
            <person name="Gao Y."/>
            <person name="Liu J."/>
            <person name="Shao H."/>
            <person name="Ye R."/>
            <person name="Li L."/>
            <person name="Wei W."/>
            <person name="Wang X."/>
            <person name="Wang C."/>
            <person name="Yang T."/>
            <person name="Huo Q."/>
            <person name="Li W."/>
            <person name="Guo W."/>
            <person name="Chen H."/>
            <person name="Zhou L."/>
            <person name="Ni X."/>
            <person name="Tian J."/>
            <person name="Zhou Y."/>
            <person name="Sheng Y."/>
            <person name="Liu T."/>
            <person name="Pan Y."/>
            <person name="Xia L."/>
            <person name="Li J."/>
            <person name="Zhao F."/>
            <person name="Cao W."/>
        </authorList>
    </citation>
    <scope>NUCLEOTIDE SEQUENCE</scope>
    <source>
        <strain evidence="1">Hyas-2018</strain>
    </source>
</reference>
<sequence>MAQAHPGVARGRLQTAFRDRLRTVRLEVIRHKGIIATTAVTAFCFATYFVLVAVIMIVMYAVADRPEDRVSARMGFNPINIAVTLMAMGVGCSALALSLAYSIEDINWG</sequence>
<keyword evidence="2" id="KW-1185">Reference proteome</keyword>
<evidence type="ECO:0000313" key="2">
    <source>
        <dbReference type="Proteomes" id="UP000821845"/>
    </source>
</evidence>
<accession>A0ACB7RUD1</accession>
<gene>
    <name evidence="1" type="ORF">HPB50_019759</name>
</gene>
<organism evidence="1 2">
    <name type="scientific">Hyalomma asiaticum</name>
    <name type="common">Tick</name>
    <dbReference type="NCBI Taxonomy" id="266040"/>
    <lineage>
        <taxon>Eukaryota</taxon>
        <taxon>Metazoa</taxon>
        <taxon>Ecdysozoa</taxon>
        <taxon>Arthropoda</taxon>
        <taxon>Chelicerata</taxon>
        <taxon>Arachnida</taxon>
        <taxon>Acari</taxon>
        <taxon>Parasitiformes</taxon>
        <taxon>Ixodida</taxon>
        <taxon>Ixodoidea</taxon>
        <taxon>Ixodidae</taxon>
        <taxon>Hyalomminae</taxon>
        <taxon>Hyalomma</taxon>
    </lineage>
</organism>